<dbReference type="PANTHER" id="PTHR33495">
    <property type="entry name" value="ANTI-SIGMA FACTOR ANTAGONIST TM_1081-RELATED-RELATED"/>
    <property type="match status" value="1"/>
</dbReference>
<name>A0ABT9QGU5_9ACTN</name>
<dbReference type="CDD" id="cd07043">
    <property type="entry name" value="STAS_anti-anti-sigma_factors"/>
    <property type="match status" value="1"/>
</dbReference>
<dbReference type="InterPro" id="IPR002645">
    <property type="entry name" value="STAS_dom"/>
</dbReference>
<dbReference type="Pfam" id="PF01740">
    <property type="entry name" value="STAS"/>
    <property type="match status" value="1"/>
</dbReference>
<feature type="domain" description="STAS" evidence="3">
    <location>
        <begin position="8"/>
        <end position="119"/>
    </location>
</feature>
<gene>
    <name evidence="4" type="ORF">J2853_005192</name>
</gene>
<keyword evidence="5" id="KW-1185">Reference proteome</keyword>
<dbReference type="Gene3D" id="3.30.750.24">
    <property type="entry name" value="STAS domain"/>
    <property type="match status" value="1"/>
</dbReference>
<protein>
    <recommendedName>
        <fullName evidence="2">Anti-sigma factor antagonist</fullName>
    </recommendedName>
</protein>
<evidence type="ECO:0000256" key="1">
    <source>
        <dbReference type="ARBA" id="ARBA00009013"/>
    </source>
</evidence>
<dbReference type="RefSeq" id="WP_307562061.1">
    <property type="nucleotide sequence ID" value="NZ_JAUSQU010000001.1"/>
</dbReference>
<dbReference type="PROSITE" id="PS50801">
    <property type="entry name" value="STAS"/>
    <property type="match status" value="1"/>
</dbReference>
<sequence>MDDRKQALRVQVTQYEHCTVLEIGGALDFLTAPIFADHIDTVWDLSEGPCLVLELSQLTFYDSTALAALIYLLHRIQAAPAGRLLLVSVPRNLEHLMRRTGLLAYFELRDSIERAVADLLPPE</sequence>
<dbReference type="NCBIfam" id="TIGR00377">
    <property type="entry name" value="ant_ant_sig"/>
    <property type="match status" value="1"/>
</dbReference>
<proteinExistence type="inferred from homology"/>
<evidence type="ECO:0000259" key="3">
    <source>
        <dbReference type="PROSITE" id="PS50801"/>
    </source>
</evidence>
<comment type="caution">
    <text evidence="4">The sequence shown here is derived from an EMBL/GenBank/DDBJ whole genome shotgun (WGS) entry which is preliminary data.</text>
</comment>
<organism evidence="4 5">
    <name type="scientific">Streptosporangium lutulentum</name>
    <dbReference type="NCBI Taxonomy" id="1461250"/>
    <lineage>
        <taxon>Bacteria</taxon>
        <taxon>Bacillati</taxon>
        <taxon>Actinomycetota</taxon>
        <taxon>Actinomycetes</taxon>
        <taxon>Streptosporangiales</taxon>
        <taxon>Streptosporangiaceae</taxon>
        <taxon>Streptosporangium</taxon>
    </lineage>
</organism>
<comment type="similarity">
    <text evidence="1 2">Belongs to the anti-sigma-factor antagonist family.</text>
</comment>
<dbReference type="InterPro" id="IPR036513">
    <property type="entry name" value="STAS_dom_sf"/>
</dbReference>
<dbReference type="SUPFAM" id="SSF52091">
    <property type="entry name" value="SpoIIaa-like"/>
    <property type="match status" value="1"/>
</dbReference>
<dbReference type="InterPro" id="IPR003658">
    <property type="entry name" value="Anti-sigma_ant"/>
</dbReference>
<dbReference type="Proteomes" id="UP001225356">
    <property type="component" value="Unassembled WGS sequence"/>
</dbReference>
<evidence type="ECO:0000313" key="4">
    <source>
        <dbReference type="EMBL" id="MDP9845981.1"/>
    </source>
</evidence>
<dbReference type="EMBL" id="JAUSQU010000001">
    <property type="protein sequence ID" value="MDP9845981.1"/>
    <property type="molecule type" value="Genomic_DNA"/>
</dbReference>
<reference evidence="4 5" key="1">
    <citation type="submission" date="2023-07" db="EMBL/GenBank/DDBJ databases">
        <title>Sequencing the genomes of 1000 actinobacteria strains.</title>
        <authorList>
            <person name="Klenk H.-P."/>
        </authorList>
    </citation>
    <scope>NUCLEOTIDE SEQUENCE [LARGE SCALE GENOMIC DNA]</scope>
    <source>
        <strain evidence="4 5">DSM 46740</strain>
    </source>
</reference>
<accession>A0ABT9QGU5</accession>
<evidence type="ECO:0000313" key="5">
    <source>
        <dbReference type="Proteomes" id="UP001225356"/>
    </source>
</evidence>
<evidence type="ECO:0000256" key="2">
    <source>
        <dbReference type="RuleBase" id="RU003749"/>
    </source>
</evidence>